<accession>A0A7R8XDS8</accession>
<keyword evidence="3" id="KW-1185">Reference proteome</keyword>
<dbReference type="Proteomes" id="UP000677054">
    <property type="component" value="Unassembled WGS sequence"/>
</dbReference>
<dbReference type="EMBL" id="LR900347">
    <property type="protein sequence ID" value="CAD7245323.1"/>
    <property type="molecule type" value="Genomic_DNA"/>
</dbReference>
<feature type="region of interest" description="Disordered" evidence="1">
    <location>
        <begin position="302"/>
        <end position="327"/>
    </location>
</feature>
<gene>
    <name evidence="2" type="ORF">DSTB1V02_LOCUS5197</name>
</gene>
<reference evidence="2" key="1">
    <citation type="submission" date="2020-11" db="EMBL/GenBank/DDBJ databases">
        <authorList>
            <person name="Tran Van P."/>
        </authorList>
    </citation>
    <scope>NUCLEOTIDE SEQUENCE</scope>
</reference>
<evidence type="ECO:0000313" key="2">
    <source>
        <dbReference type="EMBL" id="CAD7245323.1"/>
    </source>
</evidence>
<organism evidence="2">
    <name type="scientific">Darwinula stevensoni</name>
    <dbReference type="NCBI Taxonomy" id="69355"/>
    <lineage>
        <taxon>Eukaryota</taxon>
        <taxon>Metazoa</taxon>
        <taxon>Ecdysozoa</taxon>
        <taxon>Arthropoda</taxon>
        <taxon>Crustacea</taxon>
        <taxon>Oligostraca</taxon>
        <taxon>Ostracoda</taxon>
        <taxon>Podocopa</taxon>
        <taxon>Podocopida</taxon>
        <taxon>Darwinulocopina</taxon>
        <taxon>Darwinuloidea</taxon>
        <taxon>Darwinulidae</taxon>
        <taxon>Darwinula</taxon>
    </lineage>
</organism>
<proteinExistence type="predicted"/>
<dbReference type="EMBL" id="CAJPEV010000830">
    <property type="protein sequence ID" value="CAG0888907.1"/>
    <property type="molecule type" value="Genomic_DNA"/>
</dbReference>
<sequence length="406" mass="45512">MPDLATKWRVAVRLLLRPRHSSSELKGESASSLRDLREEFFRDRLCHNYSTMTVRLPNFLRNWLKSERAETPVEASGTTDIVLNCLPNEVSGTCSVSAASNLCALVDRTIGKTENEKILLLLIGPLIGLSDTLGDGQVLPKIVSHSVNGGTQAKGGSRNENFKHVKSGSDFKHLEKKLEEVIQKKQLLQSFIRPAGVSEEEVMATHRDHVTDEAFRPFMTLKDPEKCGELFPRTHTPAVIGSKRCISLSNSVVTMKEFLQAIAGNSQGWILTSVRWIREEDLPAQLKLLSLVDLKFGLDPRRSSQDIDQEQVRDQEQEPETDLGDNTLGAFDEDMIGTPDLLQTLGLRAPHSEKAPKEGFYFYNSSGDGRDSGDSWNVAFLRNQERTHIHGSWFWMDAHNLLSSFQ</sequence>
<name>A0A7R8XDS8_9CRUS</name>
<feature type="compositionally biased region" description="Basic and acidic residues" evidence="1">
    <location>
        <begin position="302"/>
        <end position="316"/>
    </location>
</feature>
<evidence type="ECO:0000313" key="3">
    <source>
        <dbReference type="Proteomes" id="UP000677054"/>
    </source>
</evidence>
<protein>
    <submittedName>
        <fullName evidence="2">Uncharacterized protein</fullName>
    </submittedName>
</protein>
<evidence type="ECO:0000256" key="1">
    <source>
        <dbReference type="SAM" id="MobiDB-lite"/>
    </source>
</evidence>
<dbReference type="AlphaFoldDB" id="A0A7R8XDS8"/>